<dbReference type="PANTHER" id="PTHR42911:SF1">
    <property type="entry name" value="MODULATOR OF FTSH PROTEASE HFLC"/>
    <property type="match status" value="1"/>
</dbReference>
<dbReference type="AlphaFoldDB" id="A0A7W0HKF3"/>
<dbReference type="NCBIfam" id="TIGR01932">
    <property type="entry name" value="hflC"/>
    <property type="match status" value="1"/>
</dbReference>
<dbReference type="Gene3D" id="3.30.479.30">
    <property type="entry name" value="Band 7 domain"/>
    <property type="match status" value="1"/>
</dbReference>
<keyword evidence="3" id="KW-0812">Transmembrane</keyword>
<keyword evidence="8" id="KW-0645">Protease</keyword>
<keyword evidence="5" id="KW-0472">Membrane</keyword>
<dbReference type="EMBL" id="JACDUS010000003">
    <property type="protein sequence ID" value="MBA2881224.1"/>
    <property type="molecule type" value="Genomic_DNA"/>
</dbReference>
<accession>A0A7W0HKF3</accession>
<evidence type="ECO:0000313" key="9">
    <source>
        <dbReference type="Proteomes" id="UP000525298"/>
    </source>
</evidence>
<organism evidence="8 9">
    <name type="scientific">Desulfosalsimonas propionicica</name>
    <dbReference type="NCBI Taxonomy" id="332175"/>
    <lineage>
        <taxon>Bacteria</taxon>
        <taxon>Pseudomonadati</taxon>
        <taxon>Thermodesulfobacteriota</taxon>
        <taxon>Desulfobacteria</taxon>
        <taxon>Desulfobacterales</taxon>
        <taxon>Desulfosalsimonadaceae</taxon>
        <taxon>Desulfosalsimonas</taxon>
    </lineage>
</organism>
<comment type="caution">
    <text evidence="8">The sequence shown here is derived from an EMBL/GenBank/DDBJ whole genome shotgun (WGS) entry which is preliminary data.</text>
</comment>
<proteinExistence type="inferred from homology"/>
<dbReference type="InterPro" id="IPR036013">
    <property type="entry name" value="Band_7/SPFH_dom_sf"/>
</dbReference>
<dbReference type="InterPro" id="IPR010200">
    <property type="entry name" value="HflC"/>
</dbReference>
<evidence type="ECO:0000256" key="2">
    <source>
        <dbReference type="ARBA" id="ARBA00007862"/>
    </source>
</evidence>
<comment type="similarity">
    <text evidence="2 6">Belongs to the band 7/mec-2 family. HflC subfamily.</text>
</comment>
<evidence type="ECO:0000256" key="3">
    <source>
        <dbReference type="ARBA" id="ARBA00022692"/>
    </source>
</evidence>
<dbReference type="CDD" id="cd03405">
    <property type="entry name" value="SPFH_HflC"/>
    <property type="match status" value="1"/>
</dbReference>
<reference evidence="8 9" key="1">
    <citation type="submission" date="2020-07" db="EMBL/GenBank/DDBJ databases">
        <title>Genomic Encyclopedia of Type Strains, Phase IV (KMG-IV): sequencing the most valuable type-strain genomes for metagenomic binning, comparative biology and taxonomic classification.</title>
        <authorList>
            <person name="Goeker M."/>
        </authorList>
    </citation>
    <scope>NUCLEOTIDE SEQUENCE [LARGE SCALE GENOMIC DNA]</scope>
    <source>
        <strain evidence="8 9">DSM 17721</strain>
    </source>
</reference>
<evidence type="ECO:0000259" key="7">
    <source>
        <dbReference type="SMART" id="SM00244"/>
    </source>
</evidence>
<keyword evidence="8" id="KW-0378">Hydrolase</keyword>
<keyword evidence="4" id="KW-1133">Transmembrane helix</keyword>
<dbReference type="RefSeq" id="WP_181550874.1">
    <property type="nucleotide sequence ID" value="NZ_JACDUS010000003.1"/>
</dbReference>
<dbReference type="InterPro" id="IPR001107">
    <property type="entry name" value="Band_7"/>
</dbReference>
<evidence type="ECO:0000256" key="5">
    <source>
        <dbReference type="ARBA" id="ARBA00023136"/>
    </source>
</evidence>
<dbReference type="SUPFAM" id="SSF117892">
    <property type="entry name" value="Band 7/SPFH domain"/>
    <property type="match status" value="1"/>
</dbReference>
<name>A0A7W0HKF3_9BACT</name>
<dbReference type="GO" id="GO:0006508">
    <property type="term" value="P:proteolysis"/>
    <property type="evidence" value="ECO:0007669"/>
    <property type="project" value="UniProtKB-KW"/>
</dbReference>
<dbReference type="GO" id="GO:0008233">
    <property type="term" value="F:peptidase activity"/>
    <property type="evidence" value="ECO:0007669"/>
    <property type="project" value="UniProtKB-KW"/>
</dbReference>
<comment type="subcellular location">
    <subcellularLocation>
        <location evidence="1">Membrane</location>
        <topology evidence="1">Single-pass membrane protein</topology>
    </subcellularLocation>
</comment>
<evidence type="ECO:0000256" key="1">
    <source>
        <dbReference type="ARBA" id="ARBA00004167"/>
    </source>
</evidence>
<evidence type="ECO:0000256" key="6">
    <source>
        <dbReference type="PIRNR" id="PIRNR005651"/>
    </source>
</evidence>
<sequence length="330" mass="37792">MQANKYIAIVVVLIIAGFVFLSSAYTVDETEQVVVTQFGRVIGDPVVEPGLKFLIPFIQQANYFPRNIQAWDGQPGQIPTLDKTYIWVDTFSRWRIVDPVAFFRTVTDTQSALGRLDDIINPAVRNVVTSHELIETVRNSNREMTTLDQEELDDVKSEAIKEVVEETEEKDRRQYNIKVGRAALTKRMLDEAQPKLEKFGIEIIDVKIKRVNYVKGVRNSVYNRMIAERKQMAEKIRSIGQGEARKIEGDKERDLLEIQSGAYRKAEQIKGEADAQATEIYARAFEKDAEFYTFLQSLEVYQNSLEGADLVLSTDSEFLRYLNDFNPVSE</sequence>
<protein>
    <recommendedName>
        <fullName evidence="6">Protein HflC</fullName>
    </recommendedName>
</protein>
<dbReference type="GO" id="GO:0016020">
    <property type="term" value="C:membrane"/>
    <property type="evidence" value="ECO:0007669"/>
    <property type="project" value="UniProtKB-SubCell"/>
</dbReference>
<dbReference type="Proteomes" id="UP000525298">
    <property type="component" value="Unassembled WGS sequence"/>
</dbReference>
<evidence type="ECO:0000313" key="8">
    <source>
        <dbReference type="EMBL" id="MBA2881224.1"/>
    </source>
</evidence>
<feature type="domain" description="Band 7" evidence="7">
    <location>
        <begin position="22"/>
        <end position="225"/>
    </location>
</feature>
<comment type="function">
    <text evidence="6">HflC and HflK could regulate a protease.</text>
</comment>
<dbReference type="PANTHER" id="PTHR42911">
    <property type="entry name" value="MODULATOR OF FTSH PROTEASE HFLC"/>
    <property type="match status" value="1"/>
</dbReference>
<evidence type="ECO:0000256" key="4">
    <source>
        <dbReference type="ARBA" id="ARBA00022989"/>
    </source>
</evidence>
<dbReference type="PIRSF" id="PIRSF005651">
    <property type="entry name" value="HflC"/>
    <property type="match status" value="1"/>
</dbReference>
<keyword evidence="9" id="KW-1185">Reference proteome</keyword>
<dbReference type="SMART" id="SM00244">
    <property type="entry name" value="PHB"/>
    <property type="match status" value="1"/>
</dbReference>
<gene>
    <name evidence="8" type="ORF">HNR65_001550</name>
</gene>
<dbReference type="Pfam" id="PF01145">
    <property type="entry name" value="Band_7"/>
    <property type="match status" value="1"/>
</dbReference>